<evidence type="ECO:0000313" key="1">
    <source>
        <dbReference type="EMBL" id="KAG7095061.1"/>
    </source>
</evidence>
<proteinExistence type="predicted"/>
<dbReference type="GeneID" id="66074927"/>
<dbReference type="RefSeq" id="XP_043011531.1">
    <property type="nucleotide sequence ID" value="XM_043150443.1"/>
</dbReference>
<protein>
    <submittedName>
        <fullName evidence="1">Uncharacterized protein</fullName>
    </submittedName>
</protein>
<gene>
    <name evidence="1" type="ORF">E1B28_005851</name>
</gene>
<dbReference type="EMBL" id="CM032183">
    <property type="protein sequence ID" value="KAG7095061.1"/>
    <property type="molecule type" value="Genomic_DNA"/>
</dbReference>
<dbReference type="Proteomes" id="UP001049176">
    <property type="component" value="Chromosome 3"/>
</dbReference>
<dbReference type="KEGG" id="more:E1B28_005851"/>
<accession>A0A9P7S5H1</accession>
<sequence>MLIVRKSYDMFRSFIVKTTSSTEISFTVTSDGYAMLIITNFGEVVSRRNFSSERSSLSSITILHVSLMVVSPSRLSVWLSGGGQFCAWGASSCRIRCAGSDEDLVKA</sequence>
<keyword evidence="2" id="KW-1185">Reference proteome</keyword>
<comment type="caution">
    <text evidence="1">The sequence shown here is derived from an EMBL/GenBank/DDBJ whole genome shotgun (WGS) entry which is preliminary data.</text>
</comment>
<name>A0A9P7S5H1_9AGAR</name>
<dbReference type="AlphaFoldDB" id="A0A9P7S5H1"/>
<reference evidence="1" key="1">
    <citation type="journal article" date="2021" name="Genome Biol. Evol.">
        <title>The assembled and annotated genome of the fairy-ring fungus Marasmius oreades.</title>
        <authorList>
            <person name="Hiltunen M."/>
            <person name="Ament-Velasquez S.L."/>
            <person name="Johannesson H."/>
        </authorList>
    </citation>
    <scope>NUCLEOTIDE SEQUENCE</scope>
    <source>
        <strain evidence="1">03SP1</strain>
    </source>
</reference>
<evidence type="ECO:0000313" key="2">
    <source>
        <dbReference type="Proteomes" id="UP001049176"/>
    </source>
</evidence>
<organism evidence="1 2">
    <name type="scientific">Marasmius oreades</name>
    <name type="common">fairy-ring Marasmius</name>
    <dbReference type="NCBI Taxonomy" id="181124"/>
    <lineage>
        <taxon>Eukaryota</taxon>
        <taxon>Fungi</taxon>
        <taxon>Dikarya</taxon>
        <taxon>Basidiomycota</taxon>
        <taxon>Agaricomycotina</taxon>
        <taxon>Agaricomycetes</taxon>
        <taxon>Agaricomycetidae</taxon>
        <taxon>Agaricales</taxon>
        <taxon>Marasmiineae</taxon>
        <taxon>Marasmiaceae</taxon>
        <taxon>Marasmius</taxon>
    </lineage>
</organism>